<comment type="caution">
    <text evidence="1">The sequence shown here is derived from an EMBL/GenBank/DDBJ whole genome shotgun (WGS) entry which is preliminary data.</text>
</comment>
<name>A0ABR6HMG4_9RHOB</name>
<evidence type="ECO:0000313" key="1">
    <source>
        <dbReference type="EMBL" id="MBB3711760.1"/>
    </source>
</evidence>
<evidence type="ECO:0000313" key="2">
    <source>
        <dbReference type="Proteomes" id="UP000576152"/>
    </source>
</evidence>
<gene>
    <name evidence="1" type="ORF">FHS00_001331</name>
</gene>
<accession>A0ABR6HMG4</accession>
<dbReference type="EMBL" id="JACIBX010000003">
    <property type="protein sequence ID" value="MBB3711760.1"/>
    <property type="molecule type" value="Genomic_DNA"/>
</dbReference>
<organism evidence="1 2">
    <name type="scientific">Limimaricola variabilis</name>
    <dbReference type="NCBI Taxonomy" id="1492771"/>
    <lineage>
        <taxon>Bacteria</taxon>
        <taxon>Pseudomonadati</taxon>
        <taxon>Pseudomonadota</taxon>
        <taxon>Alphaproteobacteria</taxon>
        <taxon>Rhodobacterales</taxon>
        <taxon>Paracoccaceae</taxon>
        <taxon>Limimaricola</taxon>
    </lineage>
</organism>
<dbReference type="Proteomes" id="UP000576152">
    <property type="component" value="Unassembled WGS sequence"/>
</dbReference>
<reference evidence="1 2" key="1">
    <citation type="submission" date="2020-08" db="EMBL/GenBank/DDBJ databases">
        <title>Genomic Encyclopedia of Type Strains, Phase III (KMG-III): the genomes of soil and plant-associated and newly described type strains.</title>
        <authorList>
            <person name="Whitman W."/>
        </authorList>
    </citation>
    <scope>NUCLEOTIDE SEQUENCE [LARGE SCALE GENOMIC DNA]</scope>
    <source>
        <strain evidence="1 2">CECT 8572</strain>
    </source>
</reference>
<dbReference type="RefSeq" id="WP_183471080.1">
    <property type="nucleotide sequence ID" value="NZ_JACIBX010000003.1"/>
</dbReference>
<protein>
    <submittedName>
        <fullName evidence="1">Uncharacterized protein</fullName>
    </submittedName>
</protein>
<keyword evidence="2" id="KW-1185">Reference proteome</keyword>
<sequence>MTDPFFDPLAYLPPDIPPSVAKRALPRIEGAWKKLRAMSVEKLQSMAAEAEADFALPHRLSLSYNKTGGLVGVSLRAVSVKKVEEATSGHFVDLHPFLPHENSIQLALWEVYVVHSRNILHRRHGERPFLGFDDEELSQIYSAGHVKDLERRKLDPMDAKIAAPQWALQLEAGHELHIRKHESNHDKMERHAAQLARRKAAEVVE</sequence>
<proteinExistence type="predicted"/>